<keyword evidence="1" id="KW-1133">Transmembrane helix</keyword>
<dbReference type="RefSeq" id="WP_144883502.1">
    <property type="nucleotide sequence ID" value="NZ_VLLE01000002.1"/>
</dbReference>
<name>A0A562SVB9_9BACT</name>
<feature type="transmembrane region" description="Helical" evidence="1">
    <location>
        <begin position="120"/>
        <end position="141"/>
    </location>
</feature>
<evidence type="ECO:0000313" key="2">
    <source>
        <dbReference type="EMBL" id="TWI84984.1"/>
    </source>
</evidence>
<comment type="caution">
    <text evidence="2">The sequence shown here is derived from an EMBL/GenBank/DDBJ whole genome shotgun (WGS) entry which is preliminary data.</text>
</comment>
<dbReference type="OrthoDB" id="10019470at2"/>
<keyword evidence="3" id="KW-1185">Reference proteome</keyword>
<feature type="transmembrane region" description="Helical" evidence="1">
    <location>
        <begin position="46"/>
        <end position="68"/>
    </location>
</feature>
<evidence type="ECO:0000256" key="1">
    <source>
        <dbReference type="SAM" id="Phobius"/>
    </source>
</evidence>
<dbReference type="AlphaFoldDB" id="A0A562SVB9"/>
<dbReference type="Proteomes" id="UP000316167">
    <property type="component" value="Unassembled WGS sequence"/>
</dbReference>
<evidence type="ECO:0000313" key="3">
    <source>
        <dbReference type="Proteomes" id="UP000316167"/>
    </source>
</evidence>
<keyword evidence="1" id="KW-0472">Membrane</keyword>
<gene>
    <name evidence="2" type="ORF">IQ13_0137</name>
</gene>
<protein>
    <submittedName>
        <fullName evidence="2">Uncharacterized protein</fullName>
    </submittedName>
</protein>
<sequence>MIKILQYSGVFGAILIISGALKFYFYYKQFNISVLRFFDLQEILTLFMDNVLAFLGAMLVSTFFILHFHENIKADISNEKIKAGSILIEQWGLILKYIVVVTTFVFVYKFVAINVTYKDALLLTLLGVIMFTIVPLLYILVVRKFGGIVETESLKTTDTLFYDGYIFIYSLIFICYSIATGFNEAYKVKNKRYYKGVSIEFKDSTAISGDGDTCFLGVSKNYIYLYDFKTNTGIVHSIDNVKAIAFPKPNSHEKVKE</sequence>
<feature type="transmembrane region" description="Helical" evidence="1">
    <location>
        <begin position="88"/>
        <end position="108"/>
    </location>
</feature>
<accession>A0A562SVB9</accession>
<dbReference type="EMBL" id="VLLE01000002">
    <property type="protein sequence ID" value="TWI84984.1"/>
    <property type="molecule type" value="Genomic_DNA"/>
</dbReference>
<feature type="transmembrane region" description="Helical" evidence="1">
    <location>
        <begin position="6"/>
        <end position="25"/>
    </location>
</feature>
<feature type="transmembrane region" description="Helical" evidence="1">
    <location>
        <begin position="161"/>
        <end position="182"/>
    </location>
</feature>
<organism evidence="2 3">
    <name type="scientific">Lacibacter cauensis</name>
    <dbReference type="NCBI Taxonomy" id="510947"/>
    <lineage>
        <taxon>Bacteria</taxon>
        <taxon>Pseudomonadati</taxon>
        <taxon>Bacteroidota</taxon>
        <taxon>Chitinophagia</taxon>
        <taxon>Chitinophagales</taxon>
        <taxon>Chitinophagaceae</taxon>
        <taxon>Lacibacter</taxon>
    </lineage>
</organism>
<keyword evidence="1" id="KW-0812">Transmembrane</keyword>
<proteinExistence type="predicted"/>
<reference evidence="2 3" key="1">
    <citation type="journal article" date="2015" name="Stand. Genomic Sci.">
        <title>Genomic Encyclopedia of Bacterial and Archaeal Type Strains, Phase III: the genomes of soil and plant-associated and newly described type strains.</title>
        <authorList>
            <person name="Whitman W.B."/>
            <person name="Woyke T."/>
            <person name="Klenk H.P."/>
            <person name="Zhou Y."/>
            <person name="Lilburn T.G."/>
            <person name="Beck B.J."/>
            <person name="De Vos P."/>
            <person name="Vandamme P."/>
            <person name="Eisen J.A."/>
            <person name="Garrity G."/>
            <person name="Hugenholtz P."/>
            <person name="Kyrpides N.C."/>
        </authorList>
    </citation>
    <scope>NUCLEOTIDE SEQUENCE [LARGE SCALE GENOMIC DNA]</scope>
    <source>
        <strain evidence="2 3">CGMCC 1.7271</strain>
    </source>
</reference>